<evidence type="ECO:0000256" key="11">
    <source>
        <dbReference type="RuleBase" id="RU000581"/>
    </source>
</evidence>
<evidence type="ECO:0000256" key="4">
    <source>
        <dbReference type="ARBA" id="ARBA00022692"/>
    </source>
</evidence>
<keyword evidence="3 11" id="KW-0444">Lipid biosynthesis</keyword>
<dbReference type="EMBL" id="JARQWQ010000037">
    <property type="protein sequence ID" value="KAK2560128.1"/>
    <property type="molecule type" value="Genomic_DNA"/>
</dbReference>
<gene>
    <name evidence="13" type="ORF">P5673_017093</name>
</gene>
<evidence type="ECO:0000256" key="7">
    <source>
        <dbReference type="ARBA" id="ARBA00023002"/>
    </source>
</evidence>
<dbReference type="GO" id="GO:0004768">
    <property type="term" value="F:stearoyl-CoA 9-desaturase activity"/>
    <property type="evidence" value="ECO:0007669"/>
    <property type="project" value="TreeGrafter"/>
</dbReference>
<evidence type="ECO:0000256" key="5">
    <source>
        <dbReference type="ARBA" id="ARBA00022832"/>
    </source>
</evidence>
<reference evidence="13" key="1">
    <citation type="journal article" date="2023" name="G3 (Bethesda)">
        <title>Whole genome assembly and annotation of the endangered Caribbean coral Acropora cervicornis.</title>
        <authorList>
            <person name="Selwyn J.D."/>
            <person name="Vollmer S.V."/>
        </authorList>
    </citation>
    <scope>NUCLEOTIDE SEQUENCE</scope>
    <source>
        <strain evidence="13">K2</strain>
    </source>
</reference>
<comment type="domain">
    <text evidence="11">The histidine box domains are involved in binding the catalytic metal ions.</text>
</comment>
<dbReference type="PANTHER" id="PTHR11351:SF31">
    <property type="entry name" value="DESATURASE 1, ISOFORM A-RELATED"/>
    <property type="match status" value="1"/>
</dbReference>
<accession>A0AAD9QF41</accession>
<dbReference type="CDD" id="cd03505">
    <property type="entry name" value="Delta9-FADS-like"/>
    <property type="match status" value="1"/>
</dbReference>
<sequence length="173" mass="20133">MAPGNIENTLSRGKVESEKGSNNMRREIVWLNVFFISMLHIMGLYGLYLLPGANPRTWIWTYALHVFGGLGVTGGAHRLWCHRSYKAVWSLRCFLMIVNCIAGQNDIFEWVRDHRVHHKYSETDADPHNAKRGFFFAHVGWLMMKKHPDVIKKGKQLDLSDLYADEIVMFQRR</sequence>
<dbReference type="PRINTS" id="PR00075">
    <property type="entry name" value="FACDDSATRASE"/>
</dbReference>
<keyword evidence="10 11" id="KW-0275">Fatty acid biosynthesis</keyword>
<evidence type="ECO:0000256" key="12">
    <source>
        <dbReference type="SAM" id="Phobius"/>
    </source>
</evidence>
<feature type="transmembrane region" description="Helical" evidence="12">
    <location>
        <begin position="57"/>
        <end position="76"/>
    </location>
</feature>
<evidence type="ECO:0000256" key="2">
    <source>
        <dbReference type="ARBA" id="ARBA00009295"/>
    </source>
</evidence>
<comment type="cofactor">
    <cofactor evidence="11">
        <name>Fe(2+)</name>
        <dbReference type="ChEBI" id="CHEBI:29033"/>
    </cofactor>
</comment>
<dbReference type="InterPro" id="IPR015876">
    <property type="entry name" value="Acyl-CoA_DS"/>
</dbReference>
<protein>
    <submittedName>
        <fullName evidence="13">Acyl-CoA desaturase</fullName>
    </submittedName>
</protein>
<keyword evidence="5" id="KW-0276">Fatty acid metabolism</keyword>
<keyword evidence="9 12" id="KW-0472">Membrane</keyword>
<keyword evidence="14" id="KW-1185">Reference proteome</keyword>
<evidence type="ECO:0000256" key="9">
    <source>
        <dbReference type="ARBA" id="ARBA00023136"/>
    </source>
</evidence>
<dbReference type="PANTHER" id="PTHR11351">
    <property type="entry name" value="ACYL-COA DESATURASE"/>
    <property type="match status" value="1"/>
</dbReference>
<keyword evidence="7 11" id="KW-0560">Oxidoreductase</keyword>
<keyword evidence="6 12" id="KW-1133">Transmembrane helix</keyword>
<dbReference type="AlphaFoldDB" id="A0AAD9QF41"/>
<evidence type="ECO:0000313" key="13">
    <source>
        <dbReference type="EMBL" id="KAK2560128.1"/>
    </source>
</evidence>
<evidence type="ECO:0000256" key="6">
    <source>
        <dbReference type="ARBA" id="ARBA00022989"/>
    </source>
</evidence>
<keyword evidence="4 11" id="KW-0812">Transmembrane</keyword>
<evidence type="ECO:0000256" key="1">
    <source>
        <dbReference type="ARBA" id="ARBA00004141"/>
    </source>
</evidence>
<dbReference type="GO" id="GO:0005506">
    <property type="term" value="F:iron ion binding"/>
    <property type="evidence" value="ECO:0007669"/>
    <property type="project" value="TreeGrafter"/>
</dbReference>
<evidence type="ECO:0000256" key="8">
    <source>
        <dbReference type="ARBA" id="ARBA00023098"/>
    </source>
</evidence>
<feature type="transmembrane region" description="Helical" evidence="12">
    <location>
        <begin position="29"/>
        <end position="51"/>
    </location>
</feature>
<name>A0AAD9QF41_ACRCE</name>
<comment type="similarity">
    <text evidence="2 11">Belongs to the fatty acid desaturase type 1 family.</text>
</comment>
<comment type="subcellular location">
    <subcellularLocation>
        <location evidence="1">Membrane</location>
        <topology evidence="1">Multi-pass membrane protein</topology>
    </subcellularLocation>
</comment>
<evidence type="ECO:0000256" key="10">
    <source>
        <dbReference type="ARBA" id="ARBA00023160"/>
    </source>
</evidence>
<organism evidence="13 14">
    <name type="scientific">Acropora cervicornis</name>
    <name type="common">Staghorn coral</name>
    <dbReference type="NCBI Taxonomy" id="6130"/>
    <lineage>
        <taxon>Eukaryota</taxon>
        <taxon>Metazoa</taxon>
        <taxon>Cnidaria</taxon>
        <taxon>Anthozoa</taxon>
        <taxon>Hexacorallia</taxon>
        <taxon>Scleractinia</taxon>
        <taxon>Astrocoeniina</taxon>
        <taxon>Acroporidae</taxon>
        <taxon>Acropora</taxon>
    </lineage>
</organism>
<proteinExistence type="inferred from homology"/>
<dbReference type="GO" id="GO:0006636">
    <property type="term" value="P:unsaturated fatty acid biosynthetic process"/>
    <property type="evidence" value="ECO:0007669"/>
    <property type="project" value="TreeGrafter"/>
</dbReference>
<evidence type="ECO:0000256" key="3">
    <source>
        <dbReference type="ARBA" id="ARBA00022516"/>
    </source>
</evidence>
<reference evidence="13" key="2">
    <citation type="journal article" date="2023" name="Science">
        <title>Genomic signatures of disease resistance in endangered staghorn corals.</title>
        <authorList>
            <person name="Vollmer S.V."/>
            <person name="Selwyn J.D."/>
            <person name="Despard B.A."/>
            <person name="Roesel C.L."/>
        </authorList>
    </citation>
    <scope>NUCLEOTIDE SEQUENCE</scope>
    <source>
        <strain evidence="13">K2</strain>
    </source>
</reference>
<comment type="caution">
    <text evidence="13">The sequence shown here is derived from an EMBL/GenBank/DDBJ whole genome shotgun (WGS) entry which is preliminary data.</text>
</comment>
<dbReference type="GO" id="GO:0005789">
    <property type="term" value="C:endoplasmic reticulum membrane"/>
    <property type="evidence" value="ECO:0007669"/>
    <property type="project" value="TreeGrafter"/>
</dbReference>
<dbReference type="Proteomes" id="UP001249851">
    <property type="component" value="Unassembled WGS sequence"/>
</dbReference>
<keyword evidence="8" id="KW-0443">Lipid metabolism</keyword>
<evidence type="ECO:0000313" key="14">
    <source>
        <dbReference type="Proteomes" id="UP001249851"/>
    </source>
</evidence>